<dbReference type="SMART" id="SM00882">
    <property type="entry name" value="CoA_trans"/>
    <property type="match status" value="1"/>
</dbReference>
<dbReference type="InterPro" id="IPR037171">
    <property type="entry name" value="NagB/RpiA_transferase-like"/>
</dbReference>
<reference evidence="2" key="1">
    <citation type="submission" date="2016-01" db="EMBL/GenBank/DDBJ databases">
        <authorList>
            <person name="Mcilroy J.S."/>
            <person name="Karst M S."/>
            <person name="Albertsen M."/>
        </authorList>
    </citation>
    <scope>NUCLEOTIDE SEQUENCE</scope>
    <source>
        <strain evidence="2">Cfx-K</strain>
    </source>
</reference>
<dbReference type="PANTHER" id="PTHR43293:SF3">
    <property type="entry name" value="CHOLESTEROL RING-CLEAVING HYDROLASE IPDB SUBUNIT"/>
    <property type="match status" value="1"/>
</dbReference>
<dbReference type="InterPro" id="IPR004165">
    <property type="entry name" value="CoA_trans_fam_I"/>
</dbReference>
<evidence type="ECO:0000313" key="3">
    <source>
        <dbReference type="Proteomes" id="UP000215027"/>
    </source>
</evidence>
<dbReference type="Gene3D" id="3.30.30.40">
    <property type="match status" value="1"/>
</dbReference>
<proteinExistence type="inferred from homology"/>
<dbReference type="Gene3D" id="3.40.1080.10">
    <property type="entry name" value="Glutaconate Coenzyme A-transferase"/>
    <property type="match status" value="1"/>
</dbReference>
<protein>
    <submittedName>
        <fullName evidence="2">3-oxoadipate CoA-transferase subunit A</fullName>
        <ecNumber evidence="2">2.8.3.6</ecNumber>
    </submittedName>
</protein>
<dbReference type="AlphaFoldDB" id="A0A160SZJ5"/>
<keyword evidence="2" id="KW-0808">Transferase</keyword>
<dbReference type="OrthoDB" id="9777193at2"/>
<dbReference type="Pfam" id="PF01144">
    <property type="entry name" value="CoA_trans"/>
    <property type="match status" value="1"/>
</dbReference>
<name>A0A160SZJ5_9CHLR</name>
<gene>
    <name evidence="2" type="primary">catI</name>
    <name evidence="2" type="ORF">CFX0092_A0614</name>
</gene>
<dbReference type="EC" id="2.8.3.6" evidence="2"/>
<dbReference type="Proteomes" id="UP000215027">
    <property type="component" value="Chromosome I"/>
</dbReference>
<accession>A0A160SZJ5</accession>
<comment type="similarity">
    <text evidence="1">Belongs to the 3-oxoacid CoA-transferase subunit B family.</text>
</comment>
<organism evidence="2 3">
    <name type="scientific">Candidatus Promineifilum breve</name>
    <dbReference type="NCBI Taxonomy" id="1806508"/>
    <lineage>
        <taxon>Bacteria</taxon>
        <taxon>Bacillati</taxon>
        <taxon>Chloroflexota</taxon>
        <taxon>Ardenticatenia</taxon>
        <taxon>Candidatus Promineifilales</taxon>
        <taxon>Candidatus Promineifilaceae</taxon>
        <taxon>Candidatus Promineifilum</taxon>
    </lineage>
</organism>
<evidence type="ECO:0000313" key="2">
    <source>
        <dbReference type="EMBL" id="CUS02492.2"/>
    </source>
</evidence>
<sequence length="307" mass="34034">MTNTGKLMTMREAVGRFVDDGATLAIEGFTAFICFAAAHEIIRQHKRDLVLCRLTPDLIYDQMIAAGVASKLVFSYLGNPGVGSLHCIRRAVEQSVPRPLAIEEYSHFGMVGRYMAGAADLPFFPLRSYLGSDMPAANERIQFVDSPYGDGPIAVVPPLKPDVTFVHAQRADAHGNTHLWGLLGTQKEVAFASKKVIVVVEEIVDEEVIRRDPNRTLIPGLIVDAVVHEAYGAHPSYVQGYYDRDNDFYLKWDEWSRDQATTEAWLAEWVYGVADRAAYLAKLGGDTLDRLAPGRLEADPVNYGRYG</sequence>
<dbReference type="EMBL" id="LN890655">
    <property type="protein sequence ID" value="CUS02492.2"/>
    <property type="molecule type" value="Genomic_DNA"/>
</dbReference>
<keyword evidence="3" id="KW-1185">Reference proteome</keyword>
<dbReference type="KEGG" id="pbf:CFX0092_A0614"/>
<dbReference type="SUPFAM" id="SSF100950">
    <property type="entry name" value="NagB/RpiA/CoA transferase-like"/>
    <property type="match status" value="1"/>
</dbReference>
<dbReference type="GO" id="GO:0047569">
    <property type="term" value="F:3-oxoadipate CoA-transferase activity"/>
    <property type="evidence" value="ECO:0007669"/>
    <property type="project" value="UniProtKB-EC"/>
</dbReference>
<evidence type="ECO:0000256" key="1">
    <source>
        <dbReference type="ARBA" id="ARBA00007047"/>
    </source>
</evidence>
<dbReference type="PANTHER" id="PTHR43293">
    <property type="entry name" value="ACETATE COA-TRANSFERASE YDIF"/>
    <property type="match status" value="1"/>
</dbReference>